<evidence type="ECO:0000256" key="4">
    <source>
        <dbReference type="PROSITE-ProRule" id="PRU00723"/>
    </source>
</evidence>
<organism evidence="7">
    <name type="scientific">Pelagomonas calceolata</name>
    <dbReference type="NCBI Taxonomy" id="35677"/>
    <lineage>
        <taxon>Eukaryota</taxon>
        <taxon>Sar</taxon>
        <taxon>Stramenopiles</taxon>
        <taxon>Ochrophyta</taxon>
        <taxon>Pelagophyceae</taxon>
        <taxon>Pelagomonadales</taxon>
        <taxon>Pelagomonadaceae</taxon>
        <taxon>Pelagomonas</taxon>
    </lineage>
</organism>
<dbReference type="SUPFAM" id="SSF90229">
    <property type="entry name" value="CCCH zinc finger"/>
    <property type="match status" value="1"/>
</dbReference>
<name>A0A7S4E4H9_9STRA</name>
<dbReference type="AlphaFoldDB" id="A0A7S4E4H9"/>
<dbReference type="Gene3D" id="4.10.1000.10">
    <property type="entry name" value="Zinc finger, CCCH-type"/>
    <property type="match status" value="1"/>
</dbReference>
<feature type="zinc finger region" description="C3H1-type" evidence="4">
    <location>
        <begin position="45"/>
        <end position="72"/>
    </location>
</feature>
<dbReference type="PROSITE" id="PS50103">
    <property type="entry name" value="ZF_C3H1"/>
    <property type="match status" value="1"/>
</dbReference>
<keyword evidence="2 4" id="KW-0863">Zinc-finger</keyword>
<dbReference type="SMART" id="SM00356">
    <property type="entry name" value="ZnF_C3H1"/>
    <property type="match status" value="1"/>
</dbReference>
<dbReference type="GO" id="GO:0008270">
    <property type="term" value="F:zinc ion binding"/>
    <property type="evidence" value="ECO:0007669"/>
    <property type="project" value="UniProtKB-KW"/>
</dbReference>
<reference evidence="7" key="1">
    <citation type="submission" date="2021-01" db="EMBL/GenBank/DDBJ databases">
        <authorList>
            <person name="Corre E."/>
            <person name="Pelletier E."/>
            <person name="Niang G."/>
            <person name="Scheremetjew M."/>
            <person name="Finn R."/>
            <person name="Kale V."/>
            <person name="Holt S."/>
            <person name="Cochrane G."/>
            <person name="Meng A."/>
            <person name="Brown T."/>
            <person name="Cohen L."/>
        </authorList>
    </citation>
    <scope>NUCLEOTIDE SEQUENCE</scope>
    <source>
        <strain evidence="7">CCMP1756</strain>
    </source>
</reference>
<dbReference type="InterPro" id="IPR000571">
    <property type="entry name" value="Znf_CCCH"/>
</dbReference>
<proteinExistence type="predicted"/>
<sequence>MDGNALREGDTVQFVQVFDEKRGKMRAEDITGGITTDGYNAPRARFDDQVCFDFMKGRCTRGASCRYSHDPNASGWDPNFGRRGRSPSPRRRYDSRDRYDDRRRSPPRRCAAVSVLIALVA</sequence>
<evidence type="ECO:0000256" key="3">
    <source>
        <dbReference type="ARBA" id="ARBA00022833"/>
    </source>
</evidence>
<dbReference type="EMBL" id="HBIW01006127">
    <property type="protein sequence ID" value="CAE0689644.1"/>
    <property type="molecule type" value="Transcribed_RNA"/>
</dbReference>
<gene>
    <name evidence="7" type="ORF">PCAL00307_LOCUS5078</name>
</gene>
<keyword evidence="1 4" id="KW-0479">Metal-binding</keyword>
<feature type="compositionally biased region" description="Basic and acidic residues" evidence="5">
    <location>
        <begin position="91"/>
        <end position="104"/>
    </location>
</feature>
<dbReference type="InterPro" id="IPR036855">
    <property type="entry name" value="Znf_CCCH_sf"/>
</dbReference>
<accession>A0A7S4E4H9</accession>
<evidence type="ECO:0000256" key="2">
    <source>
        <dbReference type="ARBA" id="ARBA00022771"/>
    </source>
</evidence>
<evidence type="ECO:0000256" key="1">
    <source>
        <dbReference type="ARBA" id="ARBA00022723"/>
    </source>
</evidence>
<keyword evidence="3 4" id="KW-0862">Zinc</keyword>
<protein>
    <recommendedName>
        <fullName evidence="6">C3H1-type domain-containing protein</fullName>
    </recommendedName>
</protein>
<evidence type="ECO:0000256" key="5">
    <source>
        <dbReference type="SAM" id="MobiDB-lite"/>
    </source>
</evidence>
<feature type="region of interest" description="Disordered" evidence="5">
    <location>
        <begin position="68"/>
        <end position="107"/>
    </location>
</feature>
<dbReference type="Pfam" id="PF22628">
    <property type="entry name" value="zf-CCCH_10"/>
    <property type="match status" value="1"/>
</dbReference>
<dbReference type="InterPro" id="IPR054429">
    <property type="entry name" value="Znf-CCCH_Muscleblind-like"/>
</dbReference>
<feature type="domain" description="C3H1-type" evidence="6">
    <location>
        <begin position="45"/>
        <end position="72"/>
    </location>
</feature>
<evidence type="ECO:0000259" key="6">
    <source>
        <dbReference type="PROSITE" id="PS50103"/>
    </source>
</evidence>
<evidence type="ECO:0000313" key="7">
    <source>
        <dbReference type="EMBL" id="CAE0689644.1"/>
    </source>
</evidence>